<evidence type="ECO:0000313" key="1">
    <source>
        <dbReference type="EMBL" id="TDV23509.1"/>
    </source>
</evidence>
<evidence type="ECO:0000313" key="2">
    <source>
        <dbReference type="Proteomes" id="UP000295757"/>
    </source>
</evidence>
<accession>A0A4V3FNV7</accession>
<keyword evidence="2" id="KW-1185">Reference proteome</keyword>
<dbReference type="RefSeq" id="WP_134110909.1">
    <property type="nucleotide sequence ID" value="NZ_SOCN01000002.1"/>
</dbReference>
<comment type="caution">
    <text evidence="1">The sequence shown here is derived from an EMBL/GenBank/DDBJ whole genome shotgun (WGS) entry which is preliminary data.</text>
</comment>
<proteinExistence type="predicted"/>
<name>A0A4V3FNV7_9BACT</name>
<protein>
    <submittedName>
        <fullName evidence="1">Uncharacterized protein</fullName>
    </submittedName>
</protein>
<dbReference type="EMBL" id="SOCN01000002">
    <property type="protein sequence ID" value="TDV23509.1"/>
    <property type="molecule type" value="Genomic_DNA"/>
</dbReference>
<dbReference type="OrthoDB" id="395907at2"/>
<sequence length="548" mass="63201">MKIKQFAGDLVLEINGDRDWAFDANIRFSYHATNFSKIIINNVIHKTLLDEGTHFLDNNINNIDTFSIATLYSNGKEIFTGIVNSSGRYSLSPWSIKDKSLEIVDPRLWLSKRSPADISFENDSPFRALHKYIRALDEAKIKVGSVSFSNLDPITAYDTTSKSPYSVLKDVIASRTRSFLYFSQDNGNLLINYKSDADFQKGASVVEITPETWKNLKITDLQMDENIDNYFNTYRLESENVVSTQYNQEYFLLSNSISSVWLVENFSKLPENSTELLNYYYSIDEPLNKKQLNIISKQEKTSGNDYHLYYQDGRNELVINPKWERENLGLVVSYVPVGKYSVTLSNQSEVNRIHNLNNFNGDVYKYERSNDLSSFDDLYTHADNSLKLNSFIRYDMSIQTNQPFLELGDIVSLNLPNAPKFNGRYICIGFDGSIKGKSGFIEITYQLRNGLNSDTLLNFYDNQDYKINPLKRKDGTYYKFKDFYSSYLHSWKRYSVQQSQHQISNSVFKFLPAYLPYNHSAIIDYESIFSDLIYDNGDISSLALEGSE</sequence>
<gene>
    <name evidence="1" type="ORF">BCF59_0498</name>
</gene>
<dbReference type="Proteomes" id="UP000295757">
    <property type="component" value="Unassembled WGS sequence"/>
</dbReference>
<organism evidence="1 2">
    <name type="scientific">Mycoplasmopsis mustelae</name>
    <dbReference type="NCBI Taxonomy" id="171289"/>
    <lineage>
        <taxon>Bacteria</taxon>
        <taxon>Bacillati</taxon>
        <taxon>Mycoplasmatota</taxon>
        <taxon>Mycoplasmoidales</taxon>
        <taxon>Metamycoplasmataceae</taxon>
        <taxon>Mycoplasmopsis</taxon>
    </lineage>
</organism>
<reference evidence="1 2" key="1">
    <citation type="submission" date="2019-03" db="EMBL/GenBank/DDBJ databases">
        <title>Genomic Encyclopedia of Archaeal and Bacterial Type Strains, Phase II (KMG-II): from individual species to whole genera.</title>
        <authorList>
            <person name="Goeker M."/>
        </authorList>
    </citation>
    <scope>NUCLEOTIDE SEQUENCE [LARGE SCALE GENOMIC DNA]</scope>
    <source>
        <strain evidence="1 2">ATCC 35214</strain>
    </source>
</reference>
<dbReference type="AlphaFoldDB" id="A0A4V3FNV7"/>